<protein>
    <recommendedName>
        <fullName evidence="2 9">Heme chaperone HemW</fullName>
    </recommendedName>
</protein>
<dbReference type="GO" id="GO:0005737">
    <property type="term" value="C:cytoplasm"/>
    <property type="evidence" value="ECO:0007669"/>
    <property type="project" value="UniProtKB-SubCell"/>
</dbReference>
<dbReference type="EMBL" id="LGKN01000001">
    <property type="protein sequence ID" value="KPL90236.1"/>
    <property type="molecule type" value="Genomic_DNA"/>
</dbReference>
<keyword evidence="8 9" id="KW-0143">Chaperone</keyword>
<evidence type="ECO:0000259" key="10">
    <source>
        <dbReference type="PROSITE" id="PS51918"/>
    </source>
</evidence>
<dbReference type="SMART" id="SM00729">
    <property type="entry name" value="Elp3"/>
    <property type="match status" value="1"/>
</dbReference>
<keyword evidence="9" id="KW-0963">Cytoplasm</keyword>
<dbReference type="CDD" id="cd01335">
    <property type="entry name" value="Radical_SAM"/>
    <property type="match status" value="1"/>
</dbReference>
<dbReference type="InterPro" id="IPR058240">
    <property type="entry name" value="rSAM_sf"/>
</dbReference>
<dbReference type="PANTHER" id="PTHR13932:SF5">
    <property type="entry name" value="RADICAL S-ADENOSYL METHIONINE DOMAIN-CONTAINING PROTEIN 1, MITOCHONDRIAL"/>
    <property type="match status" value="1"/>
</dbReference>
<evidence type="ECO:0000256" key="8">
    <source>
        <dbReference type="ARBA" id="ARBA00023186"/>
    </source>
</evidence>
<evidence type="ECO:0000256" key="7">
    <source>
        <dbReference type="ARBA" id="ARBA00023014"/>
    </source>
</evidence>
<keyword evidence="6 9" id="KW-0408">Iron</keyword>
<dbReference type="SFLD" id="SFLDG01065">
    <property type="entry name" value="anaerobic_coproporphyrinogen-I"/>
    <property type="match status" value="1"/>
</dbReference>
<dbReference type="PROSITE" id="PS51918">
    <property type="entry name" value="RADICAL_SAM"/>
    <property type="match status" value="1"/>
</dbReference>
<dbReference type="Pfam" id="PF06969">
    <property type="entry name" value="HemN_C"/>
    <property type="match status" value="1"/>
</dbReference>
<dbReference type="GO" id="GO:0004109">
    <property type="term" value="F:coproporphyrinogen oxidase activity"/>
    <property type="evidence" value="ECO:0007669"/>
    <property type="project" value="InterPro"/>
</dbReference>
<evidence type="ECO:0000256" key="5">
    <source>
        <dbReference type="ARBA" id="ARBA00022723"/>
    </source>
</evidence>
<dbReference type="GO" id="GO:0046872">
    <property type="term" value="F:metal ion binding"/>
    <property type="evidence" value="ECO:0007669"/>
    <property type="project" value="UniProtKB-UniRule"/>
</dbReference>
<evidence type="ECO:0000256" key="4">
    <source>
        <dbReference type="ARBA" id="ARBA00022691"/>
    </source>
</evidence>
<dbReference type="InterPro" id="IPR010723">
    <property type="entry name" value="HemN_C"/>
</dbReference>
<sequence length="394" mass="43469">MGIYIHIPFCAARCIYCDFNTYIDLDHLKTGYVDAAQREIEMVGGALNRPPAQTIFFGGGTPTALAPEHLARLIDACRRVFDLSPTAEITVEANPGSVSAEGLRALRAAGVNRLSFGVQSFDDATLRFLGRIHSADEARQAVDEARRAGFDNINLDLIYGLPRQSLAEWQATLEAALALEPAHLSLYALIVEPGTPLQRSIERGDIPPPDDDEAAAQYEWTLERLARAGYTQYEISNWALAQPGDDRTPRLASQHNLIYWRNQFYVGIGAGAHSYVRGVRYANVRHPQTYMRAVMREQTPDDLPAPALDPATRDPIDVALAQSEQMMLGLRLVREGVSAAQFAQRFGATLEARFGATIDALLARGLLMWDGDRLHLTRRGLLLANQVMAAFLPD</sequence>
<evidence type="ECO:0000256" key="3">
    <source>
        <dbReference type="ARBA" id="ARBA00022617"/>
    </source>
</evidence>
<dbReference type="SUPFAM" id="SSF102114">
    <property type="entry name" value="Radical SAM enzymes"/>
    <property type="match status" value="1"/>
</dbReference>
<comment type="function">
    <text evidence="9">Probably acts as a heme chaperone, transferring heme to an unknown acceptor. Binds one molecule of heme per monomer, possibly covalently. Binds 1 [4Fe-4S] cluster. The cluster is coordinated with 3 cysteines and an exchangeable S-adenosyl-L-methionine.</text>
</comment>
<dbReference type="GO" id="GO:0051539">
    <property type="term" value="F:4 iron, 4 sulfur cluster binding"/>
    <property type="evidence" value="ECO:0007669"/>
    <property type="project" value="UniProtKB-UniRule"/>
</dbReference>
<keyword evidence="3 9" id="KW-0349">Heme</keyword>
<keyword evidence="7 9" id="KW-0411">Iron-sulfur</keyword>
<dbReference type="InterPro" id="IPR004559">
    <property type="entry name" value="HemW-like"/>
</dbReference>
<evidence type="ECO:0000256" key="6">
    <source>
        <dbReference type="ARBA" id="ARBA00023004"/>
    </source>
</evidence>
<organism evidence="11 12">
    <name type="scientific">Ardenticatena maritima</name>
    <dbReference type="NCBI Taxonomy" id="872965"/>
    <lineage>
        <taxon>Bacteria</taxon>
        <taxon>Bacillati</taxon>
        <taxon>Chloroflexota</taxon>
        <taxon>Ardenticatenia</taxon>
        <taxon>Ardenticatenales</taxon>
        <taxon>Ardenticatenaceae</taxon>
        <taxon>Ardenticatena</taxon>
    </lineage>
</organism>
<proteinExistence type="inferred from homology"/>
<dbReference type="SFLD" id="SFLDG01082">
    <property type="entry name" value="B12-binding_domain_containing"/>
    <property type="match status" value="1"/>
</dbReference>
<evidence type="ECO:0000256" key="2">
    <source>
        <dbReference type="ARBA" id="ARBA00017228"/>
    </source>
</evidence>
<feature type="domain" description="Radical SAM core" evidence="10">
    <location>
        <begin position="1"/>
        <end position="231"/>
    </location>
</feature>
<name>A0A0P6Y304_9CHLR</name>
<keyword evidence="5 9" id="KW-0479">Metal-binding</keyword>
<keyword evidence="4 9" id="KW-0949">S-adenosyl-L-methionine</keyword>
<dbReference type="SFLD" id="SFLDF00288">
    <property type="entry name" value="HemN-like__clustered_with_nucl"/>
    <property type="match status" value="1"/>
</dbReference>
<dbReference type="PANTHER" id="PTHR13932">
    <property type="entry name" value="COPROPORPHYRINIGEN III OXIDASE"/>
    <property type="match status" value="1"/>
</dbReference>
<dbReference type="GO" id="GO:0006779">
    <property type="term" value="P:porphyrin-containing compound biosynthetic process"/>
    <property type="evidence" value="ECO:0007669"/>
    <property type="project" value="InterPro"/>
</dbReference>
<dbReference type="Proteomes" id="UP000050502">
    <property type="component" value="Unassembled WGS sequence"/>
</dbReference>
<dbReference type="NCBIfam" id="TIGR00539">
    <property type="entry name" value="hemN_rel"/>
    <property type="match status" value="1"/>
</dbReference>
<dbReference type="InterPro" id="IPR007197">
    <property type="entry name" value="rSAM"/>
</dbReference>
<dbReference type="AlphaFoldDB" id="A0A0P6Y304"/>
<dbReference type="SFLD" id="SFLDS00029">
    <property type="entry name" value="Radical_SAM"/>
    <property type="match status" value="1"/>
</dbReference>
<keyword evidence="9" id="KW-0004">4Fe-4S</keyword>
<accession>A0A0P6Y304</accession>
<evidence type="ECO:0000256" key="1">
    <source>
        <dbReference type="ARBA" id="ARBA00006100"/>
    </source>
</evidence>
<dbReference type="InterPro" id="IPR034505">
    <property type="entry name" value="Coproporphyrinogen-III_oxidase"/>
</dbReference>
<evidence type="ECO:0000313" key="12">
    <source>
        <dbReference type="Proteomes" id="UP000050502"/>
    </source>
</evidence>
<reference evidence="11 12" key="1">
    <citation type="submission" date="2015-07" db="EMBL/GenBank/DDBJ databases">
        <title>Whole genome sequence of Ardenticatena maritima DSM 23922.</title>
        <authorList>
            <person name="Hemp J."/>
            <person name="Ward L.M."/>
            <person name="Pace L.A."/>
            <person name="Fischer W.W."/>
        </authorList>
    </citation>
    <scope>NUCLEOTIDE SEQUENCE [LARGE SCALE GENOMIC DNA]</scope>
    <source>
        <strain evidence="11 12">110S</strain>
    </source>
</reference>
<evidence type="ECO:0000256" key="9">
    <source>
        <dbReference type="RuleBase" id="RU364116"/>
    </source>
</evidence>
<dbReference type="PATRIC" id="fig|872965.6.peg.3085"/>
<dbReference type="Pfam" id="PF04055">
    <property type="entry name" value="Radical_SAM"/>
    <property type="match status" value="1"/>
</dbReference>
<evidence type="ECO:0000313" key="11">
    <source>
        <dbReference type="EMBL" id="KPL90236.1"/>
    </source>
</evidence>
<dbReference type="Gene3D" id="3.20.20.70">
    <property type="entry name" value="Aldolase class I"/>
    <property type="match status" value="1"/>
</dbReference>
<dbReference type="InterPro" id="IPR013785">
    <property type="entry name" value="Aldolase_TIM"/>
</dbReference>
<comment type="similarity">
    <text evidence="1">Belongs to the anaerobic coproporphyrinogen-III oxidase family. HemW subfamily.</text>
</comment>
<dbReference type="SFLD" id="SFLDF00562">
    <property type="entry name" value="HemN-like__clustered_with_heat"/>
    <property type="match status" value="1"/>
</dbReference>
<dbReference type="InterPro" id="IPR006638">
    <property type="entry name" value="Elp3/MiaA/NifB-like_rSAM"/>
</dbReference>
<comment type="caution">
    <text evidence="11">The sequence shown here is derived from an EMBL/GenBank/DDBJ whole genome shotgun (WGS) entry which is preliminary data.</text>
</comment>
<comment type="subcellular location">
    <subcellularLocation>
        <location evidence="9">Cytoplasm</location>
    </subcellularLocation>
</comment>
<gene>
    <name evidence="11" type="ORF">SE16_00050</name>
</gene>